<dbReference type="EMBL" id="BGPR01000053">
    <property type="protein sequence ID" value="GBL87400.1"/>
    <property type="molecule type" value="Genomic_DNA"/>
</dbReference>
<dbReference type="Proteomes" id="UP000499080">
    <property type="component" value="Unassembled WGS sequence"/>
</dbReference>
<evidence type="ECO:0000313" key="1">
    <source>
        <dbReference type="EMBL" id="GBL87400.1"/>
    </source>
</evidence>
<dbReference type="AlphaFoldDB" id="A0A4Y2B5B3"/>
<organism evidence="1 2">
    <name type="scientific">Araneus ventricosus</name>
    <name type="common">Orbweaver spider</name>
    <name type="synonym">Epeira ventricosa</name>
    <dbReference type="NCBI Taxonomy" id="182803"/>
    <lineage>
        <taxon>Eukaryota</taxon>
        <taxon>Metazoa</taxon>
        <taxon>Ecdysozoa</taxon>
        <taxon>Arthropoda</taxon>
        <taxon>Chelicerata</taxon>
        <taxon>Arachnida</taxon>
        <taxon>Araneae</taxon>
        <taxon>Araneomorphae</taxon>
        <taxon>Entelegynae</taxon>
        <taxon>Araneoidea</taxon>
        <taxon>Araneidae</taxon>
        <taxon>Araneus</taxon>
    </lineage>
</organism>
<gene>
    <name evidence="1" type="ORF">AVEN_118345_1</name>
</gene>
<reference evidence="1 2" key="1">
    <citation type="journal article" date="2019" name="Sci. Rep.">
        <title>Orb-weaving spider Araneus ventricosus genome elucidates the spidroin gene catalogue.</title>
        <authorList>
            <person name="Kono N."/>
            <person name="Nakamura H."/>
            <person name="Ohtoshi R."/>
            <person name="Moran D.A.P."/>
            <person name="Shinohara A."/>
            <person name="Yoshida Y."/>
            <person name="Fujiwara M."/>
            <person name="Mori M."/>
            <person name="Tomita M."/>
            <person name="Arakawa K."/>
        </authorList>
    </citation>
    <scope>NUCLEOTIDE SEQUENCE [LARGE SCALE GENOMIC DNA]</scope>
</reference>
<keyword evidence="2" id="KW-1185">Reference proteome</keyword>
<name>A0A4Y2B5B3_ARAVE</name>
<protein>
    <submittedName>
        <fullName evidence="1">Uncharacterized protein</fullName>
    </submittedName>
</protein>
<accession>A0A4Y2B5B3</accession>
<sequence>MSANKSCYGGLKFPIALQLYGSPRMFLLVLVMNRWDPPKLTFKDHKRKISRDFPDNEVARSFLATCQVLTIYSLARLRACHSCIFVYVPAYQR</sequence>
<proteinExistence type="predicted"/>
<comment type="caution">
    <text evidence="1">The sequence shown here is derived from an EMBL/GenBank/DDBJ whole genome shotgun (WGS) entry which is preliminary data.</text>
</comment>
<evidence type="ECO:0000313" key="2">
    <source>
        <dbReference type="Proteomes" id="UP000499080"/>
    </source>
</evidence>